<dbReference type="Pfam" id="PF03602">
    <property type="entry name" value="Cons_hypoth95"/>
    <property type="match status" value="1"/>
</dbReference>
<dbReference type="PANTHER" id="PTHR43542:SF1">
    <property type="entry name" value="METHYLTRANSFERASE"/>
    <property type="match status" value="1"/>
</dbReference>
<dbReference type="Gene3D" id="3.40.50.150">
    <property type="entry name" value="Vaccinia Virus protein VP39"/>
    <property type="match status" value="1"/>
</dbReference>
<feature type="region of interest" description="Disordered" evidence="3">
    <location>
        <begin position="1"/>
        <end position="21"/>
    </location>
</feature>
<dbReference type="GO" id="GO:0031167">
    <property type="term" value="P:rRNA methylation"/>
    <property type="evidence" value="ECO:0007669"/>
    <property type="project" value="InterPro"/>
</dbReference>
<organism evidence="4">
    <name type="scientific">Chromera velia CCMP2878</name>
    <dbReference type="NCBI Taxonomy" id="1169474"/>
    <lineage>
        <taxon>Eukaryota</taxon>
        <taxon>Sar</taxon>
        <taxon>Alveolata</taxon>
        <taxon>Colpodellida</taxon>
        <taxon>Chromeraceae</taxon>
        <taxon>Chromera</taxon>
    </lineage>
</organism>
<feature type="compositionally biased region" description="Basic and acidic residues" evidence="3">
    <location>
        <begin position="502"/>
        <end position="511"/>
    </location>
</feature>
<reference evidence="4" key="1">
    <citation type="submission" date="2014-11" db="EMBL/GenBank/DDBJ databases">
        <authorList>
            <person name="Otto D Thomas"/>
            <person name="Naeem Raeece"/>
        </authorList>
    </citation>
    <scope>NUCLEOTIDE SEQUENCE</scope>
</reference>
<keyword evidence="2" id="KW-0808">Transferase</keyword>
<evidence type="ECO:0000256" key="2">
    <source>
        <dbReference type="ARBA" id="ARBA00022679"/>
    </source>
</evidence>
<accession>A0A0G4HUA7</accession>
<evidence type="ECO:0000256" key="1">
    <source>
        <dbReference type="ARBA" id="ARBA00022603"/>
    </source>
</evidence>
<feature type="compositionally biased region" description="Basic and acidic residues" evidence="3">
    <location>
        <begin position="1"/>
        <end position="11"/>
    </location>
</feature>
<dbReference type="InterPro" id="IPR029063">
    <property type="entry name" value="SAM-dependent_MTases_sf"/>
</dbReference>
<evidence type="ECO:0000313" key="4">
    <source>
        <dbReference type="EMBL" id="CEM47971.1"/>
    </source>
</evidence>
<dbReference type="AlphaFoldDB" id="A0A0G4HUA7"/>
<sequence length="526" mass="57946">MERSVENERIGGDGVPLSTSRHDNVYAAVAAQGRSASGFEDDEEEEELSWEGFGTRKFSLDHSAVPPSEAPMGLNAEDKEQQQQAGKILRVMTGRDGQMYHTLVDPLRQEDIQKHERLSVSAAPFEITPVAEKKKMPQEEGTEKGEEGETETEKRNKKGQVERDAEGLPVGPLGVFRDVNPKVKTKHKFAKMPPNPHRQQQHRLNAEGRPVSDSVKLQGKILEEYKSPQLLRVAAGRLRGRRLKSPNVYLRPMMSRVRLATFGILKGLGLFDGLHALRVLDLFSGSGGVGIEALSWGASSATFVDFSRDCCETAAENLEKCGAREQGRVVRATVEEVLKMPQRYQMTRHPADLVFVCPPYEEVDYSVLMRLLAESTAVADDAVIVIEYPVELKTMPPSLLDGKLVGLRNRRYGRTVIGIYLKTSVGGEEGVERSRWSVAARSEEFAPVGESRKVRRARERREEEAASVGVGRGGLDGPSRRGGGSRGKGRKREKGKPSGRPASEREGKRGGEATSGGLLESKILTQ</sequence>
<keyword evidence="1" id="KW-0489">Methyltransferase</keyword>
<dbReference type="CDD" id="cd02440">
    <property type="entry name" value="AdoMet_MTases"/>
    <property type="match status" value="1"/>
</dbReference>
<name>A0A0G4HUA7_9ALVE</name>
<dbReference type="EMBL" id="CDMZ01003896">
    <property type="protein sequence ID" value="CEM47971.1"/>
    <property type="molecule type" value="Genomic_DNA"/>
</dbReference>
<dbReference type="GO" id="GO:0008168">
    <property type="term" value="F:methyltransferase activity"/>
    <property type="evidence" value="ECO:0007669"/>
    <property type="project" value="UniProtKB-KW"/>
</dbReference>
<feature type="compositionally biased region" description="Basic and acidic residues" evidence="3">
    <location>
        <begin position="131"/>
        <end position="166"/>
    </location>
</feature>
<dbReference type="SUPFAM" id="SSF53335">
    <property type="entry name" value="S-adenosyl-L-methionine-dependent methyltransferases"/>
    <property type="match status" value="1"/>
</dbReference>
<evidence type="ECO:0000256" key="3">
    <source>
        <dbReference type="SAM" id="MobiDB-lite"/>
    </source>
</evidence>
<dbReference type="InterPro" id="IPR004398">
    <property type="entry name" value="RNA_MeTrfase_RsmD"/>
</dbReference>
<proteinExistence type="predicted"/>
<feature type="region of interest" description="Disordered" evidence="3">
    <location>
        <begin position="59"/>
        <end position="85"/>
    </location>
</feature>
<gene>
    <name evidence="4" type="ORF">Cvel_8611</name>
</gene>
<protein>
    <submittedName>
        <fullName evidence="4">Uncharacterized protein</fullName>
    </submittedName>
</protein>
<dbReference type="PANTHER" id="PTHR43542">
    <property type="entry name" value="METHYLTRANSFERASE"/>
    <property type="match status" value="1"/>
</dbReference>
<dbReference type="PhylomeDB" id="A0A0G4HUA7"/>
<feature type="compositionally biased region" description="Gly residues" evidence="3">
    <location>
        <begin position="470"/>
        <end position="486"/>
    </location>
</feature>
<dbReference type="VEuPathDB" id="CryptoDB:Cvel_8611"/>
<feature type="region of interest" description="Disordered" evidence="3">
    <location>
        <begin position="129"/>
        <end position="211"/>
    </location>
</feature>
<feature type="region of interest" description="Disordered" evidence="3">
    <location>
        <begin position="447"/>
        <end position="526"/>
    </location>
</feature>